<dbReference type="PANTHER" id="PTHR30576:SF21">
    <property type="entry name" value="UDP-GLUCOSE:UNDECAPRENYL-PHOSPHATE GLUCOSE-1-PHOSPHATE TRANSFERASE"/>
    <property type="match status" value="1"/>
</dbReference>
<evidence type="ECO:0000256" key="5">
    <source>
        <dbReference type="ARBA" id="ARBA00022989"/>
    </source>
</evidence>
<feature type="domain" description="Bacterial sugar transferase" evidence="8">
    <location>
        <begin position="275"/>
        <end position="458"/>
    </location>
</feature>
<dbReference type="InterPro" id="IPR017464">
    <property type="entry name" value="Sugar_tfrase_EpsB_2"/>
</dbReference>
<keyword evidence="6 7" id="KW-0472">Membrane</keyword>
<dbReference type="Gene3D" id="3.40.50.720">
    <property type="entry name" value="NAD(P)-binding Rossmann-like Domain"/>
    <property type="match status" value="1"/>
</dbReference>
<evidence type="ECO:0000313" key="10">
    <source>
        <dbReference type="Proteomes" id="UP001597090"/>
    </source>
</evidence>
<keyword evidence="4 7" id="KW-0812">Transmembrane</keyword>
<accession>A0ABW2YJ58</accession>
<comment type="caution">
    <text evidence="9">The sequence shown here is derived from an EMBL/GenBank/DDBJ whole genome shotgun (WGS) entry which is preliminary data.</text>
</comment>
<comment type="subcellular location">
    <subcellularLocation>
        <location evidence="1">Membrane</location>
        <topology evidence="1">Multi-pass membrane protein</topology>
    </subcellularLocation>
</comment>
<keyword evidence="3" id="KW-0808">Transferase</keyword>
<dbReference type="RefSeq" id="WP_386810848.1">
    <property type="nucleotide sequence ID" value="NZ_JBHTIH010000002.1"/>
</dbReference>
<dbReference type="EMBL" id="JBHTIH010000002">
    <property type="protein sequence ID" value="MFD0737891.1"/>
    <property type="molecule type" value="Genomic_DNA"/>
</dbReference>
<dbReference type="NCBIfam" id="TIGR03013">
    <property type="entry name" value="EpsB_2"/>
    <property type="match status" value="1"/>
</dbReference>
<name>A0ABW2YJ58_9GAMM</name>
<evidence type="ECO:0000256" key="3">
    <source>
        <dbReference type="ARBA" id="ARBA00022679"/>
    </source>
</evidence>
<reference evidence="10" key="1">
    <citation type="journal article" date="2019" name="Int. J. Syst. Evol. Microbiol.">
        <title>The Global Catalogue of Microorganisms (GCM) 10K type strain sequencing project: providing services to taxonomists for standard genome sequencing and annotation.</title>
        <authorList>
            <consortium name="The Broad Institute Genomics Platform"/>
            <consortium name="The Broad Institute Genome Sequencing Center for Infectious Disease"/>
            <person name="Wu L."/>
            <person name="Ma J."/>
        </authorList>
    </citation>
    <scope>NUCLEOTIDE SEQUENCE [LARGE SCALE GENOMIC DNA]</scope>
    <source>
        <strain evidence="10">CCUG 55491</strain>
    </source>
</reference>
<sequence length="464" mass="52374">MKTTKSSRKVRVIRALWLAEVLLILLAAVAAINLRFFNDPAGYELFLSRSPVRVLLLAVVITVAMAAFGLYQVHVRHNRLDFLLRLFLSFAFGGIGLLVLYYLVPPIYIGRSVFAMSLALGFVGVVGVRSATQHFFRGDAFRRRILVYGAGNNAELINSSLRRRSDRQSFVVVGFVPVAGQATAVREELQVRADEGLSALASKLRVDEVVVAPDERRGGLPMDEMLVCAQRGISISDLPTFFEREAGMVKVNIADPSWLAFSGGFDRSTPRRLNKRFFDLVAACALLLVAWPFMLLVALCIWHESGGPILYRQTRVGENGRCFELVKFRSMRTDAEGDGVARWASRDDDRSTRVGRFIRMTRLDELPQLFNVLRGDMSFVGPRPERPQFVDLLNHEVRYYNVRHCVKPGLTGWAQLRYPYGASVRDAEEKLTFDLFYVKNQGLVFDLMILLQTVEVVLFRRGAR</sequence>
<dbReference type="Proteomes" id="UP001597090">
    <property type="component" value="Unassembled WGS sequence"/>
</dbReference>
<gene>
    <name evidence="9" type="ORF">ACFQZQ_01120</name>
</gene>
<evidence type="ECO:0000259" key="8">
    <source>
        <dbReference type="Pfam" id="PF02397"/>
    </source>
</evidence>
<dbReference type="PANTHER" id="PTHR30576">
    <property type="entry name" value="COLANIC BIOSYNTHESIS UDP-GLUCOSE LIPID CARRIER TRANSFERASE"/>
    <property type="match status" value="1"/>
</dbReference>
<feature type="transmembrane region" description="Helical" evidence="7">
    <location>
        <begin position="109"/>
        <end position="128"/>
    </location>
</feature>
<dbReference type="Pfam" id="PF02397">
    <property type="entry name" value="Bac_transf"/>
    <property type="match status" value="1"/>
</dbReference>
<feature type="transmembrane region" description="Helical" evidence="7">
    <location>
        <begin position="83"/>
        <end position="103"/>
    </location>
</feature>
<proteinExistence type="inferred from homology"/>
<keyword evidence="5 7" id="KW-1133">Transmembrane helix</keyword>
<dbReference type="NCBIfam" id="TIGR03025">
    <property type="entry name" value="EPS_sugtrans"/>
    <property type="match status" value="1"/>
</dbReference>
<protein>
    <submittedName>
        <fullName evidence="9">TIGR03013 family XrtA/PEP-CTERM system glycosyltransferase</fullName>
    </submittedName>
</protein>
<evidence type="ECO:0000256" key="2">
    <source>
        <dbReference type="ARBA" id="ARBA00006464"/>
    </source>
</evidence>
<feature type="transmembrane region" description="Helical" evidence="7">
    <location>
        <begin position="277"/>
        <end position="299"/>
    </location>
</feature>
<evidence type="ECO:0000256" key="1">
    <source>
        <dbReference type="ARBA" id="ARBA00004141"/>
    </source>
</evidence>
<comment type="similarity">
    <text evidence="2">Belongs to the bacterial sugar transferase family.</text>
</comment>
<dbReference type="InterPro" id="IPR017475">
    <property type="entry name" value="EPS_sugar_tfrase"/>
</dbReference>
<feature type="transmembrane region" description="Helical" evidence="7">
    <location>
        <begin position="12"/>
        <end position="32"/>
    </location>
</feature>
<dbReference type="InterPro" id="IPR003362">
    <property type="entry name" value="Bact_transf"/>
</dbReference>
<evidence type="ECO:0000256" key="7">
    <source>
        <dbReference type="SAM" id="Phobius"/>
    </source>
</evidence>
<evidence type="ECO:0000313" key="9">
    <source>
        <dbReference type="EMBL" id="MFD0737891.1"/>
    </source>
</evidence>
<feature type="transmembrane region" description="Helical" evidence="7">
    <location>
        <begin position="52"/>
        <end position="71"/>
    </location>
</feature>
<keyword evidence="10" id="KW-1185">Reference proteome</keyword>
<organism evidence="9 10">
    <name type="scientific">Lysobacter koreensis</name>
    <dbReference type="NCBI Taxonomy" id="266122"/>
    <lineage>
        <taxon>Bacteria</taxon>
        <taxon>Pseudomonadati</taxon>
        <taxon>Pseudomonadota</taxon>
        <taxon>Gammaproteobacteria</taxon>
        <taxon>Lysobacterales</taxon>
        <taxon>Lysobacteraceae</taxon>
        <taxon>Lysobacter</taxon>
    </lineage>
</organism>
<evidence type="ECO:0000256" key="6">
    <source>
        <dbReference type="ARBA" id="ARBA00023136"/>
    </source>
</evidence>
<evidence type="ECO:0000256" key="4">
    <source>
        <dbReference type="ARBA" id="ARBA00022692"/>
    </source>
</evidence>